<feature type="domain" description="NACHT" evidence="2">
    <location>
        <begin position="285"/>
        <end position="437"/>
    </location>
</feature>
<protein>
    <submittedName>
        <fullName evidence="3">Small s</fullName>
    </submittedName>
</protein>
<dbReference type="EMBL" id="PVQB02000619">
    <property type="protein sequence ID" value="KAF4334898.1"/>
    <property type="molecule type" value="Genomic_DNA"/>
</dbReference>
<dbReference type="InterPro" id="IPR027417">
    <property type="entry name" value="P-loop_NTPase"/>
</dbReference>
<accession>A0A9P5AAX7</accession>
<evidence type="ECO:0000256" key="1">
    <source>
        <dbReference type="ARBA" id="ARBA00022737"/>
    </source>
</evidence>
<sequence length="1090" mass="123869">MATGLEALGAASAVLQLISFSENLLRLTFKIYNGTSCNGVEEYAAKMLDAAQRVQARSAQVPRGTLMNDKIFEVSQKCIDAAEELRKETQHKRYQKRKVFKALYFAFRTDKFMAKINELDRTLRMCKEVMETEILLHICDKSAAIKEQQSQGFHSLEVDVQSLISQIATGRTRLETIVIEEARAARDHINTQLMTISDNHRQRILRSLKPEEIRQRYNDVLTPSDASFERVFASYERVCSKEPEDEWHKFVQLLDEDGDGEEPEEIHEIDQLWERFGSWLQTNDKLFWIQGKPGSGKSTLIKFILNNGNTRQLLDSWSPGTRVLSHFFWKIGSDPQNSIKGLLCTLLHDALCTDNDAIDQVLNEFEFSRSKDFYKEWSSQEAEEALLSLFHRDSRSTCIFIDGLDEVSSKDGFTALMAVIQRLISFQKVKVCVSSRPETELINRLETLGSQNLRLEDLTKPEMAMYLLKEFGKLPHMQVSNLPLETFTVMLLNKAQGVFLWLVLATRSVIKGIMNGDDKETLSRRLEELPEELEALYNSMWERLNGNNRIYRETAATYFRYIISDGWETRLTAMDREWHSTKQPTLAQLSLAVKVEEDLIFPPEADQMTLAGLNALCTMTEMDIGIRCAGLLQVGQHSSFSEYELPVDLHALTRPVQFIHRTAHDFLVDTQAGQFILDGKPNKTTCIDKELKLLKCRIKLVDFYYQYRVKQHAIDVITDCNRLKDNGTDQVAILKILPVIKDLYDKGALDIRRSGQHSLPSFPCVAAYYFSCFEDFVVSCFLRPNSPEFTTNSLHDVALQSIFMPHPLGPPAKLIQKILTLGGDAHVAKESYVSFKLPGHDSCVTQHTTVFESLLRGAMNHRLEYVQRALPSFLAVIDFMVRTCPNLHRKILLFIGSKGDLINWNFLAAHLKRVPVWAALEVDLQFLLRRLLTVAHTWDIPTEPYQLQELVSSFDMSHARIRHVGTAQRNNCDVSCYRILDQAPFQGLIHSFEACKPISGAIYGVLAAMEGPLADFIPSASRFPPGSIEKAPFEEELDSLVQDGIGLYRTHNLNDGFYPFDMASVESTHLSTSTHALLEPLVGTSVSSNT</sequence>
<evidence type="ECO:0000259" key="2">
    <source>
        <dbReference type="PROSITE" id="PS50837"/>
    </source>
</evidence>
<dbReference type="InterPro" id="IPR056884">
    <property type="entry name" value="NPHP3-like_N"/>
</dbReference>
<proteinExistence type="predicted"/>
<dbReference type="OrthoDB" id="5086500at2759"/>
<dbReference type="SUPFAM" id="SSF52540">
    <property type="entry name" value="P-loop containing nucleoside triphosphate hydrolases"/>
    <property type="match status" value="1"/>
</dbReference>
<reference evidence="3" key="2">
    <citation type="submission" date="2020-02" db="EMBL/GenBank/DDBJ databases">
        <title>Identification and distribution of gene clusters putatively required for synthesis of sphingolipid metabolism inhibitors in phylogenetically diverse species of the filamentous fungus Fusarium.</title>
        <authorList>
            <person name="Kim H.-S."/>
            <person name="Busman M."/>
            <person name="Brown D.W."/>
            <person name="Divon H."/>
            <person name="Uhlig S."/>
            <person name="Proctor R.H."/>
        </authorList>
    </citation>
    <scope>NUCLEOTIDE SEQUENCE</scope>
    <source>
        <strain evidence="3">NRRL 25174</strain>
    </source>
</reference>
<dbReference type="PANTHER" id="PTHR10039">
    <property type="entry name" value="AMELOGENIN"/>
    <property type="match status" value="1"/>
</dbReference>
<evidence type="ECO:0000313" key="4">
    <source>
        <dbReference type="Proteomes" id="UP000730481"/>
    </source>
</evidence>
<evidence type="ECO:0000313" key="3">
    <source>
        <dbReference type="EMBL" id="KAF4334898.1"/>
    </source>
</evidence>
<dbReference type="PANTHER" id="PTHR10039:SF5">
    <property type="entry name" value="NACHT DOMAIN-CONTAINING PROTEIN"/>
    <property type="match status" value="1"/>
</dbReference>
<gene>
    <name evidence="3" type="ORF">FBEOM_11258</name>
</gene>
<name>A0A9P5AAX7_9HYPO</name>
<dbReference type="AlphaFoldDB" id="A0A9P5AAX7"/>
<dbReference type="PROSITE" id="PS50837">
    <property type="entry name" value="NACHT"/>
    <property type="match status" value="1"/>
</dbReference>
<dbReference type="Gene3D" id="3.40.50.300">
    <property type="entry name" value="P-loop containing nucleotide triphosphate hydrolases"/>
    <property type="match status" value="1"/>
</dbReference>
<organism evidence="3 4">
    <name type="scientific">Fusarium beomiforme</name>
    <dbReference type="NCBI Taxonomy" id="44412"/>
    <lineage>
        <taxon>Eukaryota</taxon>
        <taxon>Fungi</taxon>
        <taxon>Dikarya</taxon>
        <taxon>Ascomycota</taxon>
        <taxon>Pezizomycotina</taxon>
        <taxon>Sordariomycetes</taxon>
        <taxon>Hypocreomycetidae</taxon>
        <taxon>Hypocreales</taxon>
        <taxon>Nectriaceae</taxon>
        <taxon>Fusarium</taxon>
        <taxon>Fusarium burgessii species complex</taxon>
    </lineage>
</organism>
<dbReference type="Pfam" id="PF25053">
    <property type="entry name" value="DUF7791"/>
    <property type="match status" value="1"/>
</dbReference>
<keyword evidence="1" id="KW-0677">Repeat</keyword>
<comment type="caution">
    <text evidence="3">The sequence shown here is derived from an EMBL/GenBank/DDBJ whole genome shotgun (WGS) entry which is preliminary data.</text>
</comment>
<dbReference type="InterPro" id="IPR007111">
    <property type="entry name" value="NACHT_NTPase"/>
</dbReference>
<dbReference type="Pfam" id="PF24883">
    <property type="entry name" value="NPHP3_N"/>
    <property type="match status" value="1"/>
</dbReference>
<reference evidence="3" key="1">
    <citation type="journal article" date="2017" name="Mycologia">
        <title>Fusarium algeriense, sp. nov., a novel toxigenic crown rot pathogen of durum wheat from Algeria is nested in the Fusarium burgessii species complex.</title>
        <authorList>
            <person name="Laraba I."/>
            <person name="Keddad A."/>
            <person name="Boureghda H."/>
            <person name="Abdallah N."/>
            <person name="Vaughan M.M."/>
            <person name="Proctor R.H."/>
            <person name="Busman M."/>
            <person name="O'Donnell K."/>
        </authorList>
    </citation>
    <scope>NUCLEOTIDE SEQUENCE</scope>
    <source>
        <strain evidence="3">NRRL 25174</strain>
    </source>
</reference>
<dbReference type="InterPro" id="IPR056693">
    <property type="entry name" value="DUF7791"/>
</dbReference>
<dbReference type="Proteomes" id="UP000730481">
    <property type="component" value="Unassembled WGS sequence"/>
</dbReference>
<keyword evidence="4" id="KW-1185">Reference proteome</keyword>